<keyword evidence="6 8" id="KW-0376">Hydrogen peroxide</keyword>
<dbReference type="EMBL" id="JAQQXT010000001">
    <property type="protein sequence ID" value="MDC8769999.1"/>
    <property type="molecule type" value="Genomic_DNA"/>
</dbReference>
<protein>
    <recommendedName>
        <fullName evidence="8 9">Catalase-peroxidase</fullName>
        <shortName evidence="8">CP</shortName>
        <ecNumber evidence="8 9">1.11.1.21</ecNumber>
    </recommendedName>
    <alternativeName>
        <fullName evidence="8">Peroxidase/catalase</fullName>
    </alternativeName>
</protein>
<comment type="catalytic activity">
    <reaction evidence="7 8 9">
        <text>2 H2O2 = O2 + 2 H2O</text>
        <dbReference type="Rhea" id="RHEA:20309"/>
        <dbReference type="ChEBI" id="CHEBI:15377"/>
        <dbReference type="ChEBI" id="CHEBI:15379"/>
        <dbReference type="ChEBI" id="CHEBI:16240"/>
        <dbReference type="EC" id="1.11.1.21"/>
    </reaction>
</comment>
<evidence type="ECO:0000256" key="2">
    <source>
        <dbReference type="ARBA" id="ARBA00022617"/>
    </source>
</evidence>
<comment type="subunit">
    <text evidence="8">Homodimer or homotetramer.</text>
</comment>
<dbReference type="HAMAP" id="MF_01961">
    <property type="entry name" value="Catal_peroxid"/>
    <property type="match status" value="1"/>
</dbReference>
<dbReference type="Gene3D" id="1.10.520.10">
    <property type="match status" value="2"/>
</dbReference>
<comment type="function">
    <text evidence="8">Bifunctional enzyme with both catalase and broad-spectrum peroxidase activity.</text>
</comment>
<dbReference type="RefSeq" id="WP_273598501.1">
    <property type="nucleotide sequence ID" value="NZ_JAQQXT010000001.1"/>
</dbReference>
<comment type="caution">
    <text evidence="8">Lacks conserved residue(s) required for the propagation of feature annotation.</text>
</comment>
<dbReference type="InterPro" id="IPR000763">
    <property type="entry name" value="Catalase_peroxidase"/>
</dbReference>
<dbReference type="EC" id="1.11.1.21" evidence="8 9"/>
<feature type="active site" description="Proton acceptor" evidence="8">
    <location>
        <position position="97"/>
    </location>
</feature>
<evidence type="ECO:0000256" key="5">
    <source>
        <dbReference type="ARBA" id="ARBA00023004"/>
    </source>
</evidence>
<dbReference type="CDD" id="cd00649">
    <property type="entry name" value="catalase_peroxidase_1"/>
    <property type="match status" value="1"/>
</dbReference>
<evidence type="ECO:0000256" key="1">
    <source>
        <dbReference type="ARBA" id="ARBA00022559"/>
    </source>
</evidence>
<dbReference type="InterPro" id="IPR010255">
    <property type="entry name" value="Haem_peroxidase_sf"/>
</dbReference>
<dbReference type="PROSITE" id="PS00436">
    <property type="entry name" value="PEROXIDASE_2"/>
    <property type="match status" value="1"/>
</dbReference>
<evidence type="ECO:0000313" key="11">
    <source>
        <dbReference type="EMBL" id="MDC8769999.1"/>
    </source>
</evidence>
<evidence type="ECO:0000256" key="7">
    <source>
        <dbReference type="ARBA" id="ARBA00049145"/>
    </source>
</evidence>
<evidence type="ECO:0000259" key="10">
    <source>
        <dbReference type="PROSITE" id="PS50873"/>
    </source>
</evidence>
<sequence>MSAQSKCPFAGHASPNAIAAAPSNANWWPNQLKLSILHQHSPQSDPMGADFDYAAEFKRLDLDAVVKDLHALMTDSQDWWPADWGHYGGLMVRMAWHAAGTYRVTDGRGGAGTGNQRFAPLNSWPDNGNLDKARRLLWPIKQKYGRQLSWADLIVLAGNIALESMGFKTFGFAGGRPDIWAPEEDVYWGSESTWLGDKRYSGDRELENPLAAVQMGLIYVNPEGPNGVPDPVASGRDVRETFARMAMDDEETVALVAGGHTFGKAHGAGDPALVGPEPEAGPLEQQGLGWINKLGSGKGVHTTTSGIEGAWKPNPTTWDNGYFDMLFGYEWALTKSPAGAHQWVAQNVKPEHMIPDAHDPSKKHPPMMTTADLSLRMDPAYEKISRRFHQDPAAFADAFARAWFKLTHRDMGPRARYLGALVPQEVLSWQDPIPAVDHALVNAQDIAGLKAKLLASGLSIGQLVNTAWASASTFRGSDKRGGANGARIRLAPQKDWAVNQPAELAAVLSKLEAIQAEFNASHGPQGKKISLADLIVLGGNAAIEAAAKQAGQDVSVPFAPGRMDATQEQTDAASFAYLEPAADGFRNYARPGLAGVSAELLLDKAQLLTLSAPELTVLVGGLRVLNANVAQTQHGVFSARPETLSNDFFVNLLDMRTQWQKSTSADGVLEGRDRSTNELKWTATVVDLVFGSNSQLRALAEVYGCSDSGPKFVQDFVAAWTKVMNLDRFELA</sequence>
<comment type="cofactor">
    <cofactor evidence="8">
        <name>heme b</name>
        <dbReference type="ChEBI" id="CHEBI:60344"/>
    </cofactor>
    <text evidence="8">Binds 1 heme b (iron(II)-protoporphyrin IX) group per dimer.</text>
</comment>
<dbReference type="Proteomes" id="UP001221189">
    <property type="component" value="Unassembled WGS sequence"/>
</dbReference>
<dbReference type="PANTHER" id="PTHR30555:SF0">
    <property type="entry name" value="CATALASE-PEROXIDASE"/>
    <property type="match status" value="1"/>
</dbReference>
<dbReference type="Pfam" id="PF00141">
    <property type="entry name" value="peroxidase"/>
    <property type="match status" value="2"/>
</dbReference>
<feature type="cross-link" description="Tryptophyl-tyrosyl-methioninium (Tyr-Met) (with Trp-96)" evidence="8">
    <location>
        <begin position="219"/>
        <end position="245"/>
    </location>
</feature>
<keyword evidence="3 8" id="KW-0479">Metal-binding</keyword>
<dbReference type="Gene3D" id="1.10.420.10">
    <property type="entry name" value="Peroxidase, domain 2"/>
    <property type="match status" value="2"/>
</dbReference>
<evidence type="ECO:0000256" key="4">
    <source>
        <dbReference type="ARBA" id="ARBA00023002"/>
    </source>
</evidence>
<name>A0ABT5K8T4_9BURK</name>
<evidence type="ECO:0000256" key="8">
    <source>
        <dbReference type="HAMAP-Rule" id="MF_01961"/>
    </source>
</evidence>
<comment type="caution">
    <text evidence="11">The sequence shown here is derived from an EMBL/GenBank/DDBJ whole genome shotgun (WGS) entry which is preliminary data.</text>
</comment>
<gene>
    <name evidence="8 11" type="primary">katG</name>
    <name evidence="11" type="ORF">PRZ03_00340</name>
</gene>
<dbReference type="PRINTS" id="PR00458">
    <property type="entry name" value="PEROXIDASE"/>
</dbReference>
<keyword evidence="4 8" id="KW-0560">Oxidoreductase</keyword>
<dbReference type="InterPro" id="IPR019794">
    <property type="entry name" value="Peroxidases_AS"/>
</dbReference>
<comment type="PTM">
    <text evidence="8">Formation of the three residue Trp-Tyr-Met cross-link is important for the catalase, but not the peroxidase activity of the enzyme.</text>
</comment>
<dbReference type="PANTHER" id="PTHR30555">
    <property type="entry name" value="HYDROPEROXIDASE I, BIFUNCTIONAL CATALASE-PEROXIDASE"/>
    <property type="match status" value="1"/>
</dbReference>
<keyword evidence="5 8" id="KW-0408">Iron</keyword>
<dbReference type="GO" id="GO:0004601">
    <property type="term" value="F:peroxidase activity"/>
    <property type="evidence" value="ECO:0007669"/>
    <property type="project" value="UniProtKB-KW"/>
</dbReference>
<dbReference type="CDD" id="cd08200">
    <property type="entry name" value="catalase_peroxidase_2"/>
    <property type="match status" value="1"/>
</dbReference>
<dbReference type="NCBIfam" id="TIGR00198">
    <property type="entry name" value="cat_per_HPI"/>
    <property type="match status" value="1"/>
</dbReference>
<feature type="domain" description="Plant heme peroxidase family profile" evidence="10">
    <location>
        <begin position="130"/>
        <end position="421"/>
    </location>
</feature>
<dbReference type="PRINTS" id="PR00460">
    <property type="entry name" value="BPEROXIDASE"/>
</dbReference>
<keyword evidence="12" id="KW-1185">Reference proteome</keyword>
<evidence type="ECO:0000313" key="12">
    <source>
        <dbReference type="Proteomes" id="UP001221189"/>
    </source>
</evidence>
<dbReference type="NCBIfam" id="NF011635">
    <property type="entry name" value="PRK15061.1"/>
    <property type="match status" value="1"/>
</dbReference>
<proteinExistence type="inferred from homology"/>
<comment type="catalytic activity">
    <reaction evidence="8 9">
        <text>H2O2 + AH2 = A + 2 H2O</text>
        <dbReference type="Rhea" id="RHEA:30275"/>
        <dbReference type="ChEBI" id="CHEBI:13193"/>
        <dbReference type="ChEBI" id="CHEBI:15377"/>
        <dbReference type="ChEBI" id="CHEBI:16240"/>
        <dbReference type="ChEBI" id="CHEBI:17499"/>
        <dbReference type="EC" id="1.11.1.21"/>
    </reaction>
</comment>
<dbReference type="InterPro" id="IPR002016">
    <property type="entry name" value="Haem_peroxidase"/>
</dbReference>
<dbReference type="InterPro" id="IPR019793">
    <property type="entry name" value="Peroxidases_heam-ligand_BS"/>
</dbReference>
<dbReference type="PROSITE" id="PS50873">
    <property type="entry name" value="PEROXIDASE_4"/>
    <property type="match status" value="1"/>
</dbReference>
<accession>A0ABT5K8T4</accession>
<evidence type="ECO:0000256" key="3">
    <source>
        <dbReference type="ARBA" id="ARBA00022723"/>
    </source>
</evidence>
<feature type="binding site" description="axial binding residue" evidence="8">
    <location>
        <position position="260"/>
    </location>
    <ligand>
        <name>heme b</name>
        <dbReference type="ChEBI" id="CHEBI:60344"/>
    </ligand>
    <ligandPart>
        <name>Fe</name>
        <dbReference type="ChEBI" id="CHEBI:18248"/>
    </ligandPart>
</feature>
<comment type="similarity">
    <text evidence="8 9">Belongs to the peroxidase family. Peroxidase/catalase subfamily.</text>
</comment>
<reference evidence="11 12" key="1">
    <citation type="submission" date="2022-10" db="EMBL/GenBank/DDBJ databases">
        <title>Paucibacter sp. hw1 Genome sequencing.</title>
        <authorList>
            <person name="Park S."/>
        </authorList>
    </citation>
    <scope>NUCLEOTIDE SEQUENCE [LARGE SCALE GENOMIC DNA]</scope>
    <source>
        <strain evidence="12">hw1</strain>
    </source>
</reference>
<dbReference type="PROSITE" id="PS00435">
    <property type="entry name" value="PEROXIDASE_1"/>
    <property type="match status" value="1"/>
</dbReference>
<evidence type="ECO:0000256" key="6">
    <source>
        <dbReference type="ARBA" id="ARBA00023324"/>
    </source>
</evidence>
<keyword evidence="1 8" id="KW-0575">Peroxidase</keyword>
<keyword evidence="2 8" id="KW-0349">Heme</keyword>
<dbReference type="SUPFAM" id="SSF48113">
    <property type="entry name" value="Heme-dependent peroxidases"/>
    <property type="match status" value="2"/>
</dbReference>
<evidence type="ECO:0000256" key="9">
    <source>
        <dbReference type="RuleBase" id="RU003451"/>
    </source>
</evidence>
<feature type="site" description="Transition state stabilizer" evidence="8">
    <location>
        <position position="93"/>
    </location>
</feature>
<organism evidence="11 12">
    <name type="scientific">Roseateles albus</name>
    <dbReference type="NCBI Taxonomy" id="2987525"/>
    <lineage>
        <taxon>Bacteria</taxon>
        <taxon>Pseudomonadati</taxon>
        <taxon>Pseudomonadota</taxon>
        <taxon>Betaproteobacteria</taxon>
        <taxon>Burkholderiales</taxon>
        <taxon>Sphaerotilaceae</taxon>
        <taxon>Roseateles</taxon>
    </lineage>
</organism>